<protein>
    <submittedName>
        <fullName evidence="1">Uncharacterized protein</fullName>
    </submittedName>
</protein>
<proteinExistence type="predicted"/>
<dbReference type="OrthoDB" id="7859019at2"/>
<evidence type="ECO:0000313" key="2">
    <source>
        <dbReference type="Proteomes" id="UP000245911"/>
    </source>
</evidence>
<evidence type="ECO:0000313" key="1">
    <source>
        <dbReference type="EMBL" id="PVH29709.1"/>
    </source>
</evidence>
<reference evidence="1 2" key="1">
    <citation type="submission" date="2018-04" db="EMBL/GenBank/DDBJ databases">
        <title>Pararhodobacter oceanense sp. nov., isolated from marine intertidal sediment.</title>
        <authorList>
            <person name="Wang X.-L."/>
            <person name="Du Z.-J."/>
        </authorList>
    </citation>
    <scope>NUCLEOTIDE SEQUENCE [LARGE SCALE GENOMIC DNA]</scope>
    <source>
        <strain evidence="1 2">AM505</strain>
    </source>
</reference>
<keyword evidence="2" id="KW-1185">Reference proteome</keyword>
<name>A0A2T8HWA8_9RHOB</name>
<gene>
    <name evidence="1" type="ORF">DDE20_06240</name>
</gene>
<organism evidence="1 2">
    <name type="scientific">Pararhodobacter oceanensis</name>
    <dbReference type="NCBI Taxonomy" id="2172121"/>
    <lineage>
        <taxon>Bacteria</taxon>
        <taxon>Pseudomonadati</taxon>
        <taxon>Pseudomonadota</taxon>
        <taxon>Alphaproteobacteria</taxon>
        <taxon>Rhodobacterales</taxon>
        <taxon>Paracoccaceae</taxon>
        <taxon>Pararhodobacter</taxon>
    </lineage>
</organism>
<dbReference type="Proteomes" id="UP000245911">
    <property type="component" value="Unassembled WGS sequence"/>
</dbReference>
<accession>A0A2T8HWA8</accession>
<dbReference type="RefSeq" id="WP_116557596.1">
    <property type="nucleotide sequence ID" value="NZ_QDKM01000002.1"/>
</dbReference>
<sequence>MGLISKTVFYAAIAGAGAAFATKPSIDEVRLLFQQRLATQIEDGSIVNADDSATQALLAACQISPANCARLLEGAVSMEYSDYLLAAVVDARTPGFEPRQCLAAFDRLFCR</sequence>
<dbReference type="AlphaFoldDB" id="A0A2T8HWA8"/>
<comment type="caution">
    <text evidence="1">The sequence shown here is derived from an EMBL/GenBank/DDBJ whole genome shotgun (WGS) entry which is preliminary data.</text>
</comment>
<dbReference type="EMBL" id="QDKM01000002">
    <property type="protein sequence ID" value="PVH29709.1"/>
    <property type="molecule type" value="Genomic_DNA"/>
</dbReference>